<evidence type="ECO:0000313" key="3">
    <source>
        <dbReference type="EMBL" id="QEL15538.1"/>
    </source>
</evidence>
<dbReference type="OrthoDB" id="614636at2"/>
<sequence>MSLKRFLLVRVGRLLTWPVRRQLRRFEQQCENPQAVQAAVLDRILRKQANTGFGRDHHFAEIRTAEDFRKNVPVAPYEYVAPYIEKVQAGDTNALLADDRVLMFALTSGTTASRKLIPVTREYLAAYRRGWNMWGVKMYRDHRGRRIAMRPIVQMVGDPDEFRTSAGIPCGNLTGFTAKVQMRLIRRLYAVPHETGKMKDALAKYYVALRFSMDRNVSQFMAANPSTLVQLARTLDSQREGLLKDLHDGTLRGDLDIPAAVRSVLAPRLKPNPARSRELAAAAEKLGRLYPQDVWPSNATIVNTWTGGSMGPYLRQLPPYYGDTPVRDLGLLASEGRMTIPMANSTPSGVLDILSHYFEFIPEHEIDAKQPTVLAAHEITEGGSYYILPTTLYGLYRYHISDLVRVTGFLGRTPMVEFLGKGSRFANLTGEKLSEHHVTKAVDAVLKAIPQPITGYTLSPVFDDREPYYAIFLEESDATNAGQLRQFVTALDRELGVQNIEYAAKRESARLGPIRTKIIPAGTWAKWDAERLSKTGGASEQYKRPCLIGDANFHATMPVTRTI</sequence>
<dbReference type="InterPro" id="IPR055377">
    <property type="entry name" value="GH3_M"/>
</dbReference>
<dbReference type="InterPro" id="IPR004993">
    <property type="entry name" value="GH3"/>
</dbReference>
<dbReference type="PANTHER" id="PTHR31901">
    <property type="entry name" value="GH3 DOMAIN-CONTAINING PROTEIN"/>
    <property type="match status" value="1"/>
</dbReference>
<dbReference type="Proteomes" id="UP000324974">
    <property type="component" value="Chromosome"/>
</dbReference>
<feature type="domain" description="GH3 C-terminal" evidence="2">
    <location>
        <begin position="437"/>
        <end position="550"/>
    </location>
</feature>
<dbReference type="InterPro" id="IPR055378">
    <property type="entry name" value="GH3_C"/>
</dbReference>
<dbReference type="Pfam" id="PF23571">
    <property type="entry name" value="GH3_M"/>
    <property type="match status" value="1"/>
</dbReference>
<dbReference type="KEGG" id="lrs:PX52LOC_02462"/>
<evidence type="ECO:0000313" key="4">
    <source>
        <dbReference type="Proteomes" id="UP000324974"/>
    </source>
</evidence>
<reference evidence="4" key="1">
    <citation type="submission" date="2019-08" db="EMBL/GenBank/DDBJ databases">
        <title>Limnoglobus roseus gen. nov., sp. nov., a novel freshwater planctomycete with a giant genome from the family Gemmataceae.</title>
        <authorList>
            <person name="Kulichevskaya I.S."/>
            <person name="Naumoff D.G."/>
            <person name="Miroshnikov K."/>
            <person name="Ivanova A."/>
            <person name="Philippov D.A."/>
            <person name="Hakobyan A."/>
            <person name="Rijpstra I.C."/>
            <person name="Sinninghe Damste J.S."/>
            <person name="Liesack W."/>
            <person name="Dedysh S.N."/>
        </authorList>
    </citation>
    <scope>NUCLEOTIDE SEQUENCE [LARGE SCALE GENOMIC DNA]</scope>
    <source>
        <strain evidence="4">PX52</strain>
    </source>
</reference>
<feature type="domain" description="GH3 middle" evidence="1">
    <location>
        <begin position="353"/>
        <end position="421"/>
    </location>
</feature>
<dbReference type="GO" id="GO:0016881">
    <property type="term" value="F:acid-amino acid ligase activity"/>
    <property type="evidence" value="ECO:0007669"/>
    <property type="project" value="TreeGrafter"/>
</dbReference>
<proteinExistence type="predicted"/>
<name>A0A5C1AES1_9BACT</name>
<gene>
    <name evidence="3" type="ORF">PX52LOC_02462</name>
</gene>
<dbReference type="Pfam" id="PF23572">
    <property type="entry name" value="GH3_C"/>
    <property type="match status" value="1"/>
</dbReference>
<dbReference type="AlphaFoldDB" id="A0A5C1AES1"/>
<evidence type="ECO:0000259" key="1">
    <source>
        <dbReference type="Pfam" id="PF23571"/>
    </source>
</evidence>
<evidence type="ECO:0000259" key="2">
    <source>
        <dbReference type="Pfam" id="PF23572"/>
    </source>
</evidence>
<dbReference type="GO" id="GO:0005737">
    <property type="term" value="C:cytoplasm"/>
    <property type="evidence" value="ECO:0007669"/>
    <property type="project" value="TreeGrafter"/>
</dbReference>
<dbReference type="PANTHER" id="PTHR31901:SF9">
    <property type="entry name" value="GH3 DOMAIN-CONTAINING PROTEIN"/>
    <property type="match status" value="1"/>
</dbReference>
<keyword evidence="4" id="KW-1185">Reference proteome</keyword>
<protein>
    <submittedName>
        <fullName evidence="3">Auxin-responsive protein</fullName>
    </submittedName>
</protein>
<dbReference type="EMBL" id="CP042425">
    <property type="protein sequence ID" value="QEL15538.1"/>
    <property type="molecule type" value="Genomic_DNA"/>
</dbReference>
<accession>A0A5C1AES1</accession>
<dbReference type="Pfam" id="PF03321">
    <property type="entry name" value="GH3"/>
    <property type="match status" value="1"/>
</dbReference>
<dbReference type="RefSeq" id="WP_149110343.1">
    <property type="nucleotide sequence ID" value="NZ_CP042425.1"/>
</dbReference>
<organism evidence="3 4">
    <name type="scientific">Limnoglobus roseus</name>
    <dbReference type="NCBI Taxonomy" id="2598579"/>
    <lineage>
        <taxon>Bacteria</taxon>
        <taxon>Pseudomonadati</taxon>
        <taxon>Planctomycetota</taxon>
        <taxon>Planctomycetia</taxon>
        <taxon>Gemmatales</taxon>
        <taxon>Gemmataceae</taxon>
        <taxon>Limnoglobus</taxon>
    </lineage>
</organism>